<proteinExistence type="predicted"/>
<reference evidence="2" key="2">
    <citation type="submission" date="2021-09" db="EMBL/GenBank/DDBJ databases">
        <authorList>
            <person name="Gilroy R."/>
        </authorList>
    </citation>
    <scope>NUCLEOTIDE SEQUENCE</scope>
    <source>
        <strain evidence="2">ChiBcolR7-4860</strain>
    </source>
</reference>
<dbReference type="RefSeq" id="WP_156098898.1">
    <property type="nucleotide sequence ID" value="NZ_DYUX01000010.1"/>
</dbReference>
<keyword evidence="1" id="KW-0732">Signal</keyword>
<comment type="caution">
    <text evidence="2">The sequence shown here is derived from an EMBL/GenBank/DDBJ whole genome shotgun (WGS) entry which is preliminary data.</text>
</comment>
<organism evidence="2 3">
    <name type="scientific">Bifidobacterium pullorum subsp. gallinarum</name>
    <dbReference type="NCBI Taxonomy" id="78344"/>
    <lineage>
        <taxon>Bacteria</taxon>
        <taxon>Bacillati</taxon>
        <taxon>Actinomycetota</taxon>
        <taxon>Actinomycetes</taxon>
        <taxon>Bifidobacteriales</taxon>
        <taxon>Bifidobacteriaceae</taxon>
        <taxon>Bifidobacterium</taxon>
    </lineage>
</organism>
<feature type="signal peptide" evidence="1">
    <location>
        <begin position="1"/>
        <end position="18"/>
    </location>
</feature>
<dbReference type="EMBL" id="DYUX01000010">
    <property type="protein sequence ID" value="HJG41222.1"/>
    <property type="molecule type" value="Genomic_DNA"/>
</dbReference>
<sequence>MAVLLLCCTMLCMIPAGCGQSPEAESTKGATAMTTTGRSAETDMEAMVVRLHDGSLLLVDNRSGSPFVPTAIDEADIIGLDGQTLTVDDLQVGNVVRVVGNGIMMQSYPGQYPGIETIEVIKEGSSADAEEYADLIAELSISMDPSQPASANLEYVTDLASVTLMLQDNGYTWTYEENGEPTQVIADAAHPVQIDPADLPDVRVDQPLDVTIVFDRTATALTVTRWGEQAIEQAASSAGGYQNIDVDPLSGEPVDVALDGAKAVLTVEPGYRYVVDAEFAEGTVCYVFTVHE</sequence>
<protein>
    <submittedName>
        <fullName evidence="2">Uncharacterized protein</fullName>
    </submittedName>
</protein>
<dbReference type="AlphaFoldDB" id="A0A921LUQ9"/>
<evidence type="ECO:0000313" key="3">
    <source>
        <dbReference type="Proteomes" id="UP000786560"/>
    </source>
</evidence>
<evidence type="ECO:0000256" key="1">
    <source>
        <dbReference type="SAM" id="SignalP"/>
    </source>
</evidence>
<evidence type="ECO:0000313" key="2">
    <source>
        <dbReference type="EMBL" id="HJG41222.1"/>
    </source>
</evidence>
<reference evidence="2" key="1">
    <citation type="journal article" date="2021" name="PeerJ">
        <title>Extensive microbial diversity within the chicken gut microbiome revealed by metagenomics and culture.</title>
        <authorList>
            <person name="Gilroy R."/>
            <person name="Ravi A."/>
            <person name="Getino M."/>
            <person name="Pursley I."/>
            <person name="Horton D.L."/>
            <person name="Alikhan N.F."/>
            <person name="Baker D."/>
            <person name="Gharbi K."/>
            <person name="Hall N."/>
            <person name="Watson M."/>
            <person name="Adriaenssens E.M."/>
            <person name="Foster-Nyarko E."/>
            <person name="Jarju S."/>
            <person name="Secka A."/>
            <person name="Antonio M."/>
            <person name="Oren A."/>
            <person name="Chaudhuri R.R."/>
            <person name="La Ragione R."/>
            <person name="Hildebrand F."/>
            <person name="Pallen M.J."/>
        </authorList>
    </citation>
    <scope>NUCLEOTIDE SEQUENCE</scope>
    <source>
        <strain evidence="2">ChiBcolR7-4860</strain>
    </source>
</reference>
<accession>A0A921LUQ9</accession>
<name>A0A921LUQ9_9BIFI</name>
<feature type="chain" id="PRO_5039563507" evidence="1">
    <location>
        <begin position="19"/>
        <end position="292"/>
    </location>
</feature>
<dbReference type="Proteomes" id="UP000786560">
    <property type="component" value="Unassembled WGS sequence"/>
</dbReference>
<gene>
    <name evidence="2" type="ORF">K8U73_02350</name>
</gene>